<evidence type="ECO:0000256" key="1">
    <source>
        <dbReference type="ARBA" id="ARBA00012528"/>
    </source>
</evidence>
<sequence>MPDFFTLYLVVLLLGLSHAVLWAAIVYRYPDLGGARFWLCGAIVPIFGGAILATQGNDGLLVQTVLGNAFTIAGFYLCLMGVRRFHGDPTRWRSCSALLALSVVAMAATFRTWYGFNPLYTLLQALPLLLTAGYLLNHRHRDLGAIIAAIGLLLAALAHLTVAGLFTARLAGSEIEIPVARLAAADLLVLMFSATLWNFGFIVLSVDRLRSELARLAAEDDLTGLPNRRSFLTGLEAALADGGAPVSLLLFDLDRFKAINDSYGHAAGDAALSHVARTFEGCAAFGRRTTFARLGGDEFVILLPGATADEAIRTAERIGALLRARPLTWQGDALPLTLSIGIACKAQSHALEASGLIELADKALYHSKRKGKDTYTVLHALPSREPPPRGELDAAMRLPGLGEIRPRGA</sequence>
<dbReference type="Gene3D" id="3.30.70.270">
    <property type="match status" value="1"/>
</dbReference>
<dbReference type="PANTHER" id="PTHR45138">
    <property type="entry name" value="REGULATORY COMPONENTS OF SENSORY TRANSDUCTION SYSTEM"/>
    <property type="match status" value="1"/>
</dbReference>
<dbReference type="InterPro" id="IPR029787">
    <property type="entry name" value="Nucleotide_cyclase"/>
</dbReference>
<keyword evidence="3" id="KW-0812">Transmembrane</keyword>
<evidence type="ECO:0000256" key="3">
    <source>
        <dbReference type="SAM" id="Phobius"/>
    </source>
</evidence>
<dbReference type="Pfam" id="PF00990">
    <property type="entry name" value="GGDEF"/>
    <property type="match status" value="1"/>
</dbReference>
<feature type="transmembrane region" description="Helical" evidence="3">
    <location>
        <begin position="187"/>
        <end position="206"/>
    </location>
</feature>
<dbReference type="InterPro" id="IPR050469">
    <property type="entry name" value="Diguanylate_Cyclase"/>
</dbReference>
<feature type="domain" description="GGDEF" evidence="4">
    <location>
        <begin position="244"/>
        <end position="380"/>
    </location>
</feature>
<proteinExistence type="predicted"/>
<feature type="transmembrane region" description="Helical" evidence="3">
    <location>
        <begin position="143"/>
        <end position="167"/>
    </location>
</feature>
<comment type="caution">
    <text evidence="5">The sequence shown here is derived from an EMBL/GenBank/DDBJ whole genome shotgun (WGS) entry which is preliminary data.</text>
</comment>
<dbReference type="RefSeq" id="WP_158445858.1">
    <property type="nucleotide sequence ID" value="NZ_JAOAOS010000001.1"/>
</dbReference>
<feature type="transmembrane region" description="Helical" evidence="3">
    <location>
        <begin position="94"/>
        <end position="113"/>
    </location>
</feature>
<evidence type="ECO:0000256" key="2">
    <source>
        <dbReference type="ARBA" id="ARBA00034247"/>
    </source>
</evidence>
<keyword evidence="3" id="KW-0472">Membrane</keyword>
<feature type="transmembrane region" description="Helical" evidence="3">
    <location>
        <begin position="6"/>
        <end position="25"/>
    </location>
</feature>
<dbReference type="PROSITE" id="PS50887">
    <property type="entry name" value="GGDEF"/>
    <property type="match status" value="1"/>
</dbReference>
<dbReference type="CDD" id="cd01949">
    <property type="entry name" value="GGDEF"/>
    <property type="match status" value="1"/>
</dbReference>
<dbReference type="NCBIfam" id="TIGR00254">
    <property type="entry name" value="GGDEF"/>
    <property type="match status" value="1"/>
</dbReference>
<comment type="catalytic activity">
    <reaction evidence="2">
        <text>2 GTP = 3',3'-c-di-GMP + 2 diphosphate</text>
        <dbReference type="Rhea" id="RHEA:24898"/>
        <dbReference type="ChEBI" id="CHEBI:33019"/>
        <dbReference type="ChEBI" id="CHEBI:37565"/>
        <dbReference type="ChEBI" id="CHEBI:58805"/>
        <dbReference type="EC" id="2.7.7.65"/>
    </reaction>
</comment>
<protein>
    <recommendedName>
        <fullName evidence="1">diguanylate cyclase</fullName>
        <ecNumber evidence="1">2.7.7.65</ecNumber>
    </recommendedName>
</protein>
<evidence type="ECO:0000313" key="6">
    <source>
        <dbReference type="Proteomes" id="UP001595976"/>
    </source>
</evidence>
<dbReference type="Proteomes" id="UP001595976">
    <property type="component" value="Unassembled WGS sequence"/>
</dbReference>
<dbReference type="SMART" id="SM00267">
    <property type="entry name" value="GGDEF"/>
    <property type="match status" value="1"/>
</dbReference>
<evidence type="ECO:0000259" key="4">
    <source>
        <dbReference type="PROSITE" id="PS50887"/>
    </source>
</evidence>
<feature type="transmembrane region" description="Helical" evidence="3">
    <location>
        <begin position="37"/>
        <end position="54"/>
    </location>
</feature>
<feature type="transmembrane region" description="Helical" evidence="3">
    <location>
        <begin position="60"/>
        <end position="82"/>
    </location>
</feature>
<accession>A0ABW0EZ37</accession>
<dbReference type="PANTHER" id="PTHR45138:SF9">
    <property type="entry name" value="DIGUANYLATE CYCLASE DGCM-RELATED"/>
    <property type="match status" value="1"/>
</dbReference>
<dbReference type="EC" id="2.7.7.65" evidence="1"/>
<keyword evidence="3" id="KW-1133">Transmembrane helix</keyword>
<name>A0ABW0EZ37_9HYPH</name>
<reference evidence="6" key="1">
    <citation type="journal article" date="2019" name="Int. J. Syst. Evol. Microbiol.">
        <title>The Global Catalogue of Microorganisms (GCM) 10K type strain sequencing project: providing services to taxonomists for standard genome sequencing and annotation.</title>
        <authorList>
            <consortium name="The Broad Institute Genomics Platform"/>
            <consortium name="The Broad Institute Genome Sequencing Center for Infectious Disease"/>
            <person name="Wu L."/>
            <person name="Ma J."/>
        </authorList>
    </citation>
    <scope>NUCLEOTIDE SEQUENCE [LARGE SCALE GENOMIC DNA]</scope>
    <source>
        <strain evidence="6">CGMCC 1.15643</strain>
    </source>
</reference>
<keyword evidence="6" id="KW-1185">Reference proteome</keyword>
<dbReference type="EMBL" id="JBHSLI010000001">
    <property type="protein sequence ID" value="MFC5291798.1"/>
    <property type="molecule type" value="Genomic_DNA"/>
</dbReference>
<dbReference type="SUPFAM" id="SSF55073">
    <property type="entry name" value="Nucleotide cyclase"/>
    <property type="match status" value="1"/>
</dbReference>
<organism evidence="5 6">
    <name type="scientific">Bosea minatitlanensis</name>
    <dbReference type="NCBI Taxonomy" id="128782"/>
    <lineage>
        <taxon>Bacteria</taxon>
        <taxon>Pseudomonadati</taxon>
        <taxon>Pseudomonadota</taxon>
        <taxon>Alphaproteobacteria</taxon>
        <taxon>Hyphomicrobiales</taxon>
        <taxon>Boseaceae</taxon>
        <taxon>Bosea</taxon>
    </lineage>
</organism>
<dbReference type="InterPro" id="IPR043128">
    <property type="entry name" value="Rev_trsase/Diguanyl_cyclase"/>
</dbReference>
<gene>
    <name evidence="5" type="ORF">ACFPK2_02210</name>
</gene>
<feature type="transmembrane region" description="Helical" evidence="3">
    <location>
        <begin position="119"/>
        <end position="136"/>
    </location>
</feature>
<dbReference type="InterPro" id="IPR000160">
    <property type="entry name" value="GGDEF_dom"/>
</dbReference>
<evidence type="ECO:0000313" key="5">
    <source>
        <dbReference type="EMBL" id="MFC5291798.1"/>
    </source>
</evidence>